<keyword evidence="2" id="KW-1185">Reference proteome</keyword>
<organism evidence="1 2">
    <name type="scientific">Klebsiella phage K5-2</name>
    <name type="common">Bacteriophage K5-2</name>
    <dbReference type="NCBI Taxonomy" id="1932361"/>
    <lineage>
        <taxon>Viruses</taxon>
        <taxon>Duplodnaviria</taxon>
        <taxon>Heunggongvirae</taxon>
        <taxon>Uroviricota</taxon>
        <taxon>Caudoviricetes</taxon>
        <taxon>Autographivirales</taxon>
        <taxon>Autotranscriptaviridae</taxon>
        <taxon>Studiervirinae</taxon>
        <taxon>Przondovirus</taxon>
        <taxon>Przondovirus K52</taxon>
    </lineage>
</organism>
<sequence>MRHCTTTYRTTLGLSGGKMRKMTRRIVMIKYGLTQADLRHYRWLLSLGKPHDYLMIHLAQTYRTRKVMYDNPVRN</sequence>
<protein>
    <submittedName>
        <fullName evidence="1">Uncharacterized protein</fullName>
    </submittedName>
</protein>
<evidence type="ECO:0000313" key="1">
    <source>
        <dbReference type="EMBL" id="APZ82770.1"/>
    </source>
</evidence>
<name>A0A219YH93_BPK52</name>
<evidence type="ECO:0000313" key="2">
    <source>
        <dbReference type="Proteomes" id="UP000224375"/>
    </source>
</evidence>
<reference evidence="1 2" key="1">
    <citation type="journal article" date="2017" name="Sci. Rep.">
        <title>Two T7-like Bacteriophages, K5-2 and K5-4, Each Encodes Two Capsule Depolymerases: Isolation and Functional Characterization.</title>
        <authorList>
            <person name="Hsieh P.F."/>
            <person name="Lin H.H."/>
            <person name="Lin T.L."/>
            <person name="Chen Y.Y."/>
            <person name="Wang J.T."/>
        </authorList>
    </citation>
    <scope>NUCLEOTIDE SEQUENCE [LARGE SCALE GENOMIC DNA]</scope>
</reference>
<proteinExistence type="predicted"/>
<organismHost>
    <name type="scientific">Klebsiella</name>
    <dbReference type="NCBI Taxonomy" id="570"/>
</organismHost>
<accession>A0A219YH93</accession>
<dbReference type="EMBL" id="KY389315">
    <property type="protein sequence ID" value="APZ82770.1"/>
    <property type="molecule type" value="Genomic_DNA"/>
</dbReference>
<dbReference type="Proteomes" id="UP000224375">
    <property type="component" value="Segment"/>
</dbReference>
<gene>
    <name evidence="1" type="ORF">k52_002</name>
</gene>